<dbReference type="Pfam" id="PF04139">
    <property type="entry name" value="Rad9"/>
    <property type="match status" value="1"/>
</dbReference>
<dbReference type="PANTHER" id="PTHR15237">
    <property type="entry name" value="DNA REPAIR PROTEIN RAD9"/>
    <property type="match status" value="1"/>
</dbReference>
<dbReference type="AlphaFoldDB" id="A0A7S3G0L1"/>
<dbReference type="InterPro" id="IPR007268">
    <property type="entry name" value="Rad9/Ddc1"/>
</dbReference>
<protein>
    <recommendedName>
        <fullName evidence="6">Cell cycle checkpoint control protein RAD9A</fullName>
    </recommendedName>
</protein>
<dbReference type="GO" id="GO:0030896">
    <property type="term" value="C:checkpoint clamp complex"/>
    <property type="evidence" value="ECO:0007669"/>
    <property type="project" value="InterPro"/>
</dbReference>
<evidence type="ECO:0000313" key="5">
    <source>
        <dbReference type="EMBL" id="CAE0241979.1"/>
    </source>
</evidence>
<accession>A0A7S3G0L1</accession>
<dbReference type="EMBL" id="HBIB01006691">
    <property type="protein sequence ID" value="CAE0241979.1"/>
    <property type="molecule type" value="Transcribed_RNA"/>
</dbReference>
<feature type="region of interest" description="Disordered" evidence="1">
    <location>
        <begin position="306"/>
        <end position="348"/>
    </location>
</feature>
<evidence type="ECO:0000313" key="3">
    <source>
        <dbReference type="EMBL" id="CAE0241977.1"/>
    </source>
</evidence>
<feature type="compositionally biased region" description="Polar residues" evidence="1">
    <location>
        <begin position="311"/>
        <end position="320"/>
    </location>
</feature>
<dbReference type="EMBL" id="HBIB01006690">
    <property type="protein sequence ID" value="CAE0241978.1"/>
    <property type="molecule type" value="Transcribed_RNA"/>
</dbReference>
<dbReference type="GO" id="GO:0000076">
    <property type="term" value="P:DNA replication checkpoint signaling"/>
    <property type="evidence" value="ECO:0007669"/>
    <property type="project" value="TreeGrafter"/>
</dbReference>
<gene>
    <name evidence="2" type="ORF">PBIL07802_LOCUS4139</name>
    <name evidence="3" type="ORF">PBIL07802_LOCUS4140</name>
    <name evidence="4" type="ORF">PBIL07802_LOCUS4141</name>
    <name evidence="5" type="ORF">PBIL07802_LOCUS4142</name>
</gene>
<dbReference type="Gene3D" id="3.70.10.10">
    <property type="match status" value="1"/>
</dbReference>
<sequence length="348" mass="37777">MDYGGVHRLPSQCVLARLDSAAAKQCSRILRFLGRVSKEIYFEFSSQPDALRGKVLMFRAANPGRSAACQFWLGSSFFESFGLDEDNIQGWCAAKSLGAVCKALEKVDSAEISVLSDSLLFSCSTGGELAVHKEFCVRYADTPPRKFTFKRQAGDHVVSLEASLLSRCLSSIPESSDLVLSLDPDGLFIKTTDAKHGCVADQAVSTSLRLSSSDFDNIKFGEGPSPSCLSIEVKDLRLFLALVAGEGWKFHMFPRGPGDPVFIWSSQSEEEENIDLVSGGGVSAAMLLASASNAEDKQNFETISDIEAKQSRSNTNTARQHGTIDREQDIVLPNDDSDTEIGATPPRK</sequence>
<dbReference type="PANTHER" id="PTHR15237:SF0">
    <property type="entry name" value="CELL CYCLE CHECKPOINT CONTROL PROTEIN"/>
    <property type="match status" value="1"/>
</dbReference>
<evidence type="ECO:0000313" key="2">
    <source>
        <dbReference type="EMBL" id="CAE0241976.1"/>
    </source>
</evidence>
<evidence type="ECO:0000256" key="1">
    <source>
        <dbReference type="SAM" id="MobiDB-lite"/>
    </source>
</evidence>
<organism evidence="4">
    <name type="scientific">Palpitomonas bilix</name>
    <dbReference type="NCBI Taxonomy" id="652834"/>
    <lineage>
        <taxon>Eukaryota</taxon>
        <taxon>Eukaryota incertae sedis</taxon>
    </lineage>
</organism>
<dbReference type="EMBL" id="HBIB01006688">
    <property type="protein sequence ID" value="CAE0241976.1"/>
    <property type="molecule type" value="Transcribed_RNA"/>
</dbReference>
<reference evidence="4" key="1">
    <citation type="submission" date="2021-01" db="EMBL/GenBank/DDBJ databases">
        <authorList>
            <person name="Corre E."/>
            <person name="Pelletier E."/>
            <person name="Niang G."/>
            <person name="Scheremetjew M."/>
            <person name="Finn R."/>
            <person name="Kale V."/>
            <person name="Holt S."/>
            <person name="Cochrane G."/>
            <person name="Meng A."/>
            <person name="Brown T."/>
            <person name="Cohen L."/>
        </authorList>
    </citation>
    <scope>NUCLEOTIDE SEQUENCE</scope>
    <source>
        <strain evidence="4">NIES-2562</strain>
    </source>
</reference>
<dbReference type="GO" id="GO:0071479">
    <property type="term" value="P:cellular response to ionizing radiation"/>
    <property type="evidence" value="ECO:0007669"/>
    <property type="project" value="TreeGrafter"/>
</dbReference>
<dbReference type="InterPro" id="IPR046938">
    <property type="entry name" value="DNA_clamp_sf"/>
</dbReference>
<dbReference type="GO" id="GO:0006281">
    <property type="term" value="P:DNA repair"/>
    <property type="evidence" value="ECO:0007669"/>
    <property type="project" value="TreeGrafter"/>
</dbReference>
<dbReference type="GO" id="GO:0031573">
    <property type="term" value="P:mitotic intra-S DNA damage checkpoint signaling"/>
    <property type="evidence" value="ECO:0007669"/>
    <property type="project" value="TreeGrafter"/>
</dbReference>
<dbReference type="SUPFAM" id="SSF55979">
    <property type="entry name" value="DNA clamp"/>
    <property type="match status" value="1"/>
</dbReference>
<name>A0A7S3G0L1_9EUKA</name>
<evidence type="ECO:0000313" key="4">
    <source>
        <dbReference type="EMBL" id="CAE0241978.1"/>
    </source>
</evidence>
<dbReference type="EMBL" id="HBIB01006689">
    <property type="protein sequence ID" value="CAE0241977.1"/>
    <property type="molecule type" value="Transcribed_RNA"/>
</dbReference>
<proteinExistence type="predicted"/>
<evidence type="ECO:0008006" key="6">
    <source>
        <dbReference type="Google" id="ProtNLM"/>
    </source>
</evidence>